<dbReference type="KEGG" id="bpz:BP1026B_I1615"/>
<organism evidence="1 2">
    <name type="scientific">Burkholderia pseudomallei (strain 1026b)</name>
    <dbReference type="NCBI Taxonomy" id="884204"/>
    <lineage>
        <taxon>Bacteria</taxon>
        <taxon>Pseudomonadati</taxon>
        <taxon>Pseudomonadota</taxon>
        <taxon>Betaproteobacteria</taxon>
        <taxon>Burkholderiales</taxon>
        <taxon>Burkholderiaceae</taxon>
        <taxon>Burkholderia</taxon>
        <taxon>pseudomallei group</taxon>
    </lineage>
</organism>
<dbReference type="AlphaFoldDB" id="A0A0H3HQ12"/>
<sequence>MDIDSRFTTFLKQMFRPGRARNARRDRCDRSFREIAERLRH</sequence>
<evidence type="ECO:0000313" key="2">
    <source>
        <dbReference type="Proteomes" id="UP000010087"/>
    </source>
</evidence>
<protein>
    <submittedName>
        <fullName evidence="1">Uncharacterized protein</fullName>
    </submittedName>
</protein>
<evidence type="ECO:0000313" key="1">
    <source>
        <dbReference type="EMBL" id="AFI66243.1"/>
    </source>
</evidence>
<dbReference type="Proteomes" id="UP000010087">
    <property type="component" value="Chromosome 1"/>
</dbReference>
<proteinExistence type="predicted"/>
<dbReference type="EMBL" id="CP002833">
    <property type="protein sequence ID" value="AFI66243.1"/>
    <property type="molecule type" value="Genomic_DNA"/>
</dbReference>
<name>A0A0H3HQ12_BURP2</name>
<gene>
    <name evidence="1" type="ordered locus">BP1026B_I1615</name>
</gene>
<reference evidence="1 2" key="1">
    <citation type="journal article" date="2012" name="PLoS ONE">
        <title>Evolution of Burkholderia pseudomallei in recurrent melioidosis.</title>
        <authorList>
            <person name="Hayden H.S."/>
            <person name="Lim R."/>
            <person name="Brittnacher M.J."/>
            <person name="Sims E.H."/>
            <person name="Ramage E.R."/>
            <person name="Fong C."/>
            <person name="Wu Z."/>
            <person name="Crist E."/>
            <person name="Chang J."/>
            <person name="Zhou Y."/>
            <person name="Radey M."/>
            <person name="Rohmer L."/>
            <person name="Haugen E."/>
            <person name="Gillett W."/>
            <person name="Wuthiekanun V."/>
            <person name="Peacock S.J."/>
            <person name="Kaul R."/>
            <person name="Miller S.I."/>
            <person name="Manoil C."/>
            <person name="Jacobs M.A."/>
        </authorList>
    </citation>
    <scope>NUCLEOTIDE SEQUENCE [LARGE SCALE GENOMIC DNA]</scope>
    <source>
        <strain evidence="1 2">1026b</strain>
    </source>
</reference>
<accession>A0A0H3HQ12</accession>